<dbReference type="Gene3D" id="3.30.390.130">
    <property type="match status" value="1"/>
</dbReference>
<evidence type="ECO:0000313" key="1">
    <source>
        <dbReference type="EMBL" id="CAD8934812.1"/>
    </source>
</evidence>
<name>A0A7S1GIM6_CYCTE</name>
<dbReference type="InterPro" id="IPR039399">
    <property type="entry name" value="Deltex_C_sf"/>
</dbReference>
<dbReference type="EMBL" id="HBFW01009000">
    <property type="protein sequence ID" value="CAD8934812.1"/>
    <property type="molecule type" value="Transcribed_RNA"/>
</dbReference>
<accession>A0A7S1GIM6</accession>
<dbReference type="AlphaFoldDB" id="A0A7S1GIM6"/>
<sequence length="119" mass="13678">MRIQYIEAPCPGNDSPAGSILVLFKLEIAPLQGNNRHQRCVHLAYFPANDQARRVIARLKSAWKGRRLFRQDASSSRKYVSKVELKPSLCGYPDDRYFYCPFWQSELCFVSVILVTLVP</sequence>
<protein>
    <submittedName>
        <fullName evidence="1">Uncharacterized protein</fullName>
    </submittedName>
</protein>
<reference evidence="1" key="1">
    <citation type="submission" date="2021-01" db="EMBL/GenBank/DDBJ databases">
        <authorList>
            <person name="Corre E."/>
            <person name="Pelletier E."/>
            <person name="Niang G."/>
            <person name="Scheremetjew M."/>
            <person name="Finn R."/>
            <person name="Kale V."/>
            <person name="Holt S."/>
            <person name="Cochrane G."/>
            <person name="Meng A."/>
            <person name="Brown T."/>
            <person name="Cohen L."/>
        </authorList>
    </citation>
    <scope>NUCLEOTIDE SEQUENCE</scope>
    <source>
        <strain evidence="1">ECT3854</strain>
    </source>
</reference>
<proteinExistence type="predicted"/>
<organism evidence="1">
    <name type="scientific">Cyclophora tenuis</name>
    <name type="common">Marine diatom</name>
    <dbReference type="NCBI Taxonomy" id="216820"/>
    <lineage>
        <taxon>Eukaryota</taxon>
        <taxon>Sar</taxon>
        <taxon>Stramenopiles</taxon>
        <taxon>Ochrophyta</taxon>
        <taxon>Bacillariophyta</taxon>
        <taxon>Fragilariophyceae</taxon>
        <taxon>Fragilariophycidae</taxon>
        <taxon>Cyclophorales</taxon>
        <taxon>Cyclophoraceae</taxon>
        <taxon>Cyclophora</taxon>
    </lineage>
</organism>
<gene>
    <name evidence="1" type="ORF">CTEN0397_LOCUS5845</name>
</gene>